<dbReference type="RefSeq" id="XP_073778768.1">
    <property type="nucleotide sequence ID" value="XM_073922667.1"/>
</dbReference>
<proteinExistence type="predicted"/>
<evidence type="ECO:0000313" key="1">
    <source>
        <dbReference type="Proteomes" id="UP000000437"/>
    </source>
</evidence>
<reference evidence="2" key="2">
    <citation type="submission" date="2025-08" db="UniProtKB">
        <authorList>
            <consortium name="RefSeq"/>
        </authorList>
    </citation>
    <scope>IDENTIFICATION</scope>
    <source>
        <strain evidence="2">Tuebingen</strain>
    </source>
</reference>
<evidence type="ECO:0000313" key="2">
    <source>
        <dbReference type="RefSeq" id="NP_001410475.1"/>
    </source>
</evidence>
<dbReference type="CTD" id="122046"/>
<dbReference type="Proteomes" id="UP000000437">
    <property type="component" value="Chromosome 15"/>
</dbReference>
<keyword evidence="1" id="KW-1185">Reference proteome</keyword>
<sequence length="280" mass="31822">MAKYVNKKWEAFETSHERDFIHRPILPLSIRPKTSVRVIRNSYILDNPVGATVYSEDFCSRPVPKTACIRSATASGNRRNNPHPSKAFMIWGHSADHMKQFDGSSPLQINLTEKEIQKALSDQCMSTYKSDFLGLPQVIMKKNAFIVPFKHNQAVHYFTQTEMRHNYCSPIIKPELLGNTTRYGCNKLHGVAARGIVPTVDHSHIDKQERSKLQSTYNKHFARKYTDVSSGLKSVSPETVLQFCKTLSNKEKKEVKSLHITNPSAYGCKLERMSAWPGPL</sequence>
<dbReference type="RefSeq" id="NP_001410475.1">
    <property type="nucleotide sequence ID" value="NM_001423546.1"/>
</dbReference>
<dbReference type="PANTHER" id="PTHR33769">
    <property type="entry name" value="TESTIS-EXPRESSED PROTEIN 26 ISOFORM X3"/>
    <property type="match status" value="1"/>
</dbReference>
<accession>A0AB13A9H3</accession>
<reference evidence="2" key="1">
    <citation type="journal article" date="2017" name="Biochim Biophys Acta Gen Subj">
        <title>Genomic organization and evolution of olfactory receptors and trace amine-associated receptors in channel catfish, Ictalurus punctatus.</title>
        <authorList>
            <person name="Gao S."/>
            <person name="Liu S."/>
            <person name="Yao J."/>
            <person name="Li N."/>
            <person name="Yuan Z."/>
            <person name="Zhou T."/>
            <person name="Li Q."/>
            <person name="Liu Z."/>
        </authorList>
    </citation>
    <scope>NUCLEOTIDE SEQUENCE</scope>
    <source>
        <strain evidence="2">Tuebingen</strain>
    </source>
</reference>
<protein>
    <submittedName>
        <fullName evidence="2">Testis-expressed protein 26</fullName>
    </submittedName>
</protein>
<name>A0AB13A9H3_DANRE</name>
<dbReference type="PANTHER" id="PTHR33769:SF1">
    <property type="entry name" value="TESTIS-EXPRESSED PROTEIN 26"/>
    <property type="match status" value="1"/>
</dbReference>
<dbReference type="RefSeq" id="XP_073778769.1">
    <property type="nucleotide sequence ID" value="XM_073922668.1"/>
</dbReference>
<dbReference type="KEGG" id="dre:101883173"/>
<dbReference type="GeneID" id="101883173"/>
<gene>
    <name evidence="2" type="primary">tex26</name>
</gene>
<dbReference type="AlphaFoldDB" id="A0AB13A9H3"/>
<organism evidence="1 2">
    <name type="scientific">Danio rerio</name>
    <name type="common">Zebrafish</name>
    <name type="synonym">Brachydanio rerio</name>
    <dbReference type="NCBI Taxonomy" id="7955"/>
    <lineage>
        <taxon>Eukaryota</taxon>
        <taxon>Metazoa</taxon>
        <taxon>Chordata</taxon>
        <taxon>Craniata</taxon>
        <taxon>Vertebrata</taxon>
        <taxon>Euteleostomi</taxon>
        <taxon>Actinopterygii</taxon>
        <taxon>Neopterygii</taxon>
        <taxon>Teleostei</taxon>
        <taxon>Ostariophysi</taxon>
        <taxon>Cypriniformes</taxon>
        <taxon>Danionidae</taxon>
        <taxon>Danioninae</taxon>
        <taxon>Danio</taxon>
    </lineage>
</organism>
<dbReference type="InterPro" id="IPR043460">
    <property type="entry name" value="MEDAG/TEX26"/>
</dbReference>